<accession>G2JAB1</accession>
<dbReference type="InterPro" id="IPR007498">
    <property type="entry name" value="PqiA-like"/>
</dbReference>
<protein>
    <submittedName>
        <fullName evidence="8">Paraquat-inducible protein A</fullName>
    </submittedName>
</protein>
<dbReference type="AlphaFoldDB" id="G2JAB1"/>
<feature type="transmembrane region" description="Helical" evidence="7">
    <location>
        <begin position="59"/>
        <end position="80"/>
    </location>
</feature>
<dbReference type="OrthoDB" id="9800207at2"/>
<evidence type="ECO:0000256" key="6">
    <source>
        <dbReference type="ARBA" id="ARBA00023136"/>
    </source>
</evidence>
<gene>
    <name evidence="8" type="primary">pqiA</name>
    <name evidence="8" type="ORF">CAGGBEG34_290004</name>
</gene>
<dbReference type="eggNOG" id="COG2995">
    <property type="taxonomic scope" value="Bacteria"/>
</dbReference>
<feature type="transmembrane region" description="Helical" evidence="7">
    <location>
        <begin position="273"/>
        <end position="301"/>
    </location>
</feature>
<dbReference type="STRING" id="1070319.CAGGBEG34_290004"/>
<evidence type="ECO:0000256" key="1">
    <source>
        <dbReference type="ARBA" id="ARBA00004533"/>
    </source>
</evidence>
<dbReference type="InterPro" id="IPR051800">
    <property type="entry name" value="PqiA-PqiB_transport"/>
</dbReference>
<evidence type="ECO:0000313" key="8">
    <source>
        <dbReference type="EMBL" id="CCD29712.1"/>
    </source>
</evidence>
<dbReference type="PANTHER" id="PTHR30462:SF3">
    <property type="entry name" value="INTERMEMBRANE TRANSPORT PROTEIN PQIA"/>
    <property type="match status" value="1"/>
</dbReference>
<dbReference type="PANTHER" id="PTHR30462">
    <property type="entry name" value="INTERMEMBRANE TRANSPORT PROTEIN PQIB-RELATED"/>
    <property type="match status" value="1"/>
</dbReference>
<evidence type="ECO:0000256" key="4">
    <source>
        <dbReference type="ARBA" id="ARBA00022692"/>
    </source>
</evidence>
<feature type="transmembrane region" description="Helical" evidence="7">
    <location>
        <begin position="322"/>
        <end position="342"/>
    </location>
</feature>
<evidence type="ECO:0000256" key="7">
    <source>
        <dbReference type="SAM" id="Phobius"/>
    </source>
</evidence>
<evidence type="ECO:0000256" key="5">
    <source>
        <dbReference type="ARBA" id="ARBA00022989"/>
    </source>
</evidence>
<evidence type="ECO:0000256" key="2">
    <source>
        <dbReference type="ARBA" id="ARBA00022475"/>
    </source>
</evidence>
<dbReference type="GO" id="GO:0005886">
    <property type="term" value="C:plasma membrane"/>
    <property type="evidence" value="ECO:0007669"/>
    <property type="project" value="UniProtKB-SubCell"/>
</dbReference>
<keyword evidence="4 7" id="KW-0812">Transmembrane</keyword>
<sequence>MADFKTTYHALPDTEPDEYIACHECAALHRKIPLGEYALAHCARCGAVLFRRATGRIDVLLALALTSAILLIIANSFPIVELQTSGMSSQATLLGAIGQLWREKMYLVAAMMFGSTVLFPAIELGALIYVLAPLAIGRRAPGVKAVIRLIQAARPWGMIEVFMLGTLITLVKLSRAADLTLGPALFAFIALSILLACLSAFEPRHLWHSAASDGSSFPRKTNSIGRTWALLLAAAILYIPANLLPVMHTRSLLGVQDDTIISGIVFFWNSGSWAIAIIIFVASVVVPLLKLAALALLAFTAQRGMRGGQRARARLYRLIERIGRWSMLDVFVVMLTVALMRFGTLIEMSAGSGALAFGAVVILTMLASMQFDPRLIWRSADSPEPDSTASS</sequence>
<keyword evidence="5 7" id="KW-1133">Transmembrane helix</keyword>
<dbReference type="Proteomes" id="UP000054051">
    <property type="component" value="Unassembled WGS sequence"/>
</dbReference>
<dbReference type="Pfam" id="PF04403">
    <property type="entry name" value="PqiA"/>
    <property type="match status" value="2"/>
</dbReference>
<evidence type="ECO:0000313" key="9">
    <source>
        <dbReference type="Proteomes" id="UP000054051"/>
    </source>
</evidence>
<comment type="caution">
    <text evidence="8">The sequence shown here is derived from an EMBL/GenBank/DDBJ whole genome shotgun (WGS) entry which is preliminary data.</text>
</comment>
<feature type="transmembrane region" description="Helical" evidence="7">
    <location>
        <begin position="228"/>
        <end position="247"/>
    </location>
</feature>
<feature type="transmembrane region" description="Helical" evidence="7">
    <location>
        <begin position="179"/>
        <end position="201"/>
    </location>
</feature>
<feature type="transmembrane region" description="Helical" evidence="7">
    <location>
        <begin position="348"/>
        <end position="369"/>
    </location>
</feature>
<keyword evidence="3" id="KW-0997">Cell inner membrane</keyword>
<feature type="transmembrane region" description="Helical" evidence="7">
    <location>
        <begin position="106"/>
        <end position="132"/>
    </location>
</feature>
<evidence type="ECO:0000256" key="3">
    <source>
        <dbReference type="ARBA" id="ARBA00022519"/>
    </source>
</evidence>
<dbReference type="EMBL" id="CAFB01000046">
    <property type="protein sequence ID" value="CCD29712.1"/>
    <property type="molecule type" value="Genomic_DNA"/>
</dbReference>
<dbReference type="RefSeq" id="WP_006682862.1">
    <property type="nucleotide sequence ID" value="NZ_CAFB01000046.1"/>
</dbReference>
<keyword evidence="9" id="KW-1185">Reference proteome</keyword>
<name>G2JAB1_9BURK</name>
<keyword evidence="6 7" id="KW-0472">Membrane</keyword>
<comment type="subcellular location">
    <subcellularLocation>
        <location evidence="1">Cell inner membrane</location>
    </subcellularLocation>
</comment>
<reference evidence="8 9" key="1">
    <citation type="submission" date="2011-08" db="EMBL/GenBank/DDBJ databases">
        <title>The genome of the obligate endobacterium of an arbuscular mycorrhizal fungus reveals an interphylum network of nutritional interactions.</title>
        <authorList>
            <person name="Ghignone S."/>
            <person name="Salvioli A."/>
            <person name="Anca I."/>
            <person name="Lumini E."/>
            <person name="Ortu G."/>
            <person name="Petiti L."/>
            <person name="Cruveiller S."/>
            <person name="Bianciotto V."/>
            <person name="Piffanelli P."/>
            <person name="Lanfranco L."/>
            <person name="Bonfante P."/>
        </authorList>
    </citation>
    <scope>NUCLEOTIDE SEQUENCE [LARGE SCALE GENOMIC DNA]</scope>
    <source>
        <strain evidence="8 9">BEG34</strain>
    </source>
</reference>
<organism evidence="8 9">
    <name type="scientific">Candidatus Glomeribacter gigasporarum BEG34</name>
    <dbReference type="NCBI Taxonomy" id="1070319"/>
    <lineage>
        <taxon>Bacteria</taxon>
        <taxon>Pseudomonadati</taxon>
        <taxon>Pseudomonadota</taxon>
        <taxon>Betaproteobacteria</taxon>
        <taxon>Burkholderiales</taxon>
        <taxon>Burkholderiaceae</taxon>
        <taxon>Candidatus Glomeribacter</taxon>
    </lineage>
</organism>
<keyword evidence="2" id="KW-1003">Cell membrane</keyword>
<proteinExistence type="predicted"/>
<feature type="transmembrane region" description="Helical" evidence="7">
    <location>
        <begin position="153"/>
        <end position="173"/>
    </location>
</feature>